<gene>
    <name evidence="1" type="ORF">PTRG_10088</name>
</gene>
<dbReference type="Proteomes" id="UP000001471">
    <property type="component" value="Unassembled WGS sequence"/>
</dbReference>
<dbReference type="EMBL" id="DS231626">
    <property type="protein sequence ID" value="EDU43139.1"/>
    <property type="molecule type" value="Genomic_DNA"/>
</dbReference>
<evidence type="ECO:0000313" key="2">
    <source>
        <dbReference type="Proteomes" id="UP000001471"/>
    </source>
</evidence>
<organism evidence="1 2">
    <name type="scientific">Pyrenophora tritici-repentis (strain Pt-1C-BFP)</name>
    <name type="common">Wheat tan spot fungus</name>
    <name type="synonym">Drechslera tritici-repentis</name>
    <dbReference type="NCBI Taxonomy" id="426418"/>
    <lineage>
        <taxon>Eukaryota</taxon>
        <taxon>Fungi</taxon>
        <taxon>Dikarya</taxon>
        <taxon>Ascomycota</taxon>
        <taxon>Pezizomycotina</taxon>
        <taxon>Dothideomycetes</taxon>
        <taxon>Pleosporomycetidae</taxon>
        <taxon>Pleosporales</taxon>
        <taxon>Pleosporineae</taxon>
        <taxon>Pleosporaceae</taxon>
        <taxon>Pyrenophora</taxon>
    </lineage>
</organism>
<protein>
    <submittedName>
        <fullName evidence="1">Uncharacterized protein</fullName>
    </submittedName>
</protein>
<dbReference type="HOGENOM" id="CLU_1918155_0_0_1"/>
<proteinExistence type="predicted"/>
<accession>B2WJC9</accession>
<sequence>MGVDAPTSQGSAAFDECKMALGSQPGRKEQETEELGRLYRDLLVPRCRRCINSKVVSGSTRAGKEGGWLRERPGEACGEVELRAKIKVEEVWRPRRWSLLIRRNLCDQKVWQPRHAQDASLVSGFQAPNGVP</sequence>
<reference evidence="2" key="1">
    <citation type="journal article" date="2013" name="G3 (Bethesda)">
        <title>Comparative genomics of a plant-pathogenic fungus, Pyrenophora tritici-repentis, reveals transduplication and the impact of repeat elements on pathogenicity and population divergence.</title>
        <authorList>
            <person name="Manning V.A."/>
            <person name="Pandelova I."/>
            <person name="Dhillon B."/>
            <person name="Wilhelm L.J."/>
            <person name="Goodwin S.B."/>
            <person name="Berlin A.M."/>
            <person name="Figueroa M."/>
            <person name="Freitag M."/>
            <person name="Hane J.K."/>
            <person name="Henrissat B."/>
            <person name="Holman W.H."/>
            <person name="Kodira C.D."/>
            <person name="Martin J."/>
            <person name="Oliver R.P."/>
            <person name="Robbertse B."/>
            <person name="Schackwitz W."/>
            <person name="Schwartz D.C."/>
            <person name="Spatafora J.W."/>
            <person name="Turgeon B.G."/>
            <person name="Yandava C."/>
            <person name="Young S."/>
            <person name="Zhou S."/>
            <person name="Zeng Q."/>
            <person name="Grigoriev I.V."/>
            <person name="Ma L.-J."/>
            <person name="Ciuffetti L.M."/>
        </authorList>
    </citation>
    <scope>NUCLEOTIDE SEQUENCE [LARGE SCALE GENOMIC DNA]</scope>
    <source>
        <strain evidence="2">Pt-1C-BFP</strain>
    </source>
</reference>
<dbReference type="AlphaFoldDB" id="B2WJC9"/>
<evidence type="ECO:0000313" key="1">
    <source>
        <dbReference type="EMBL" id="EDU43139.1"/>
    </source>
</evidence>
<name>B2WJC9_PYRTR</name>
<dbReference type="InParanoid" id="B2WJC9"/>